<gene>
    <name evidence="2" type="ORF">HannXRQ_Chr13g0415601</name>
</gene>
<evidence type="ECO:0000313" key="2">
    <source>
        <dbReference type="EMBL" id="OTG02664.1"/>
    </source>
</evidence>
<accession>A0A251SVD4</accession>
<dbReference type="EMBL" id="CM007902">
    <property type="protein sequence ID" value="OTG02664.1"/>
    <property type="molecule type" value="Genomic_DNA"/>
</dbReference>
<evidence type="ECO:0000313" key="3">
    <source>
        <dbReference type="Proteomes" id="UP000215914"/>
    </source>
</evidence>
<keyword evidence="1" id="KW-0732">Signal</keyword>
<dbReference type="InParanoid" id="A0A251SVD4"/>
<dbReference type="Proteomes" id="UP000215914">
    <property type="component" value="Chromosome 13"/>
</dbReference>
<protein>
    <submittedName>
        <fullName evidence="2">Uncharacterized protein</fullName>
    </submittedName>
</protein>
<reference evidence="3" key="1">
    <citation type="journal article" date="2017" name="Nature">
        <title>The sunflower genome provides insights into oil metabolism, flowering and Asterid evolution.</title>
        <authorList>
            <person name="Badouin H."/>
            <person name="Gouzy J."/>
            <person name="Grassa C.J."/>
            <person name="Murat F."/>
            <person name="Staton S.E."/>
            <person name="Cottret L."/>
            <person name="Lelandais-Briere C."/>
            <person name="Owens G.L."/>
            <person name="Carrere S."/>
            <person name="Mayjonade B."/>
            <person name="Legrand L."/>
            <person name="Gill N."/>
            <person name="Kane N.C."/>
            <person name="Bowers J.E."/>
            <person name="Hubner S."/>
            <person name="Bellec A."/>
            <person name="Berard A."/>
            <person name="Berges H."/>
            <person name="Blanchet N."/>
            <person name="Boniface M.C."/>
            <person name="Brunel D."/>
            <person name="Catrice O."/>
            <person name="Chaidir N."/>
            <person name="Claudel C."/>
            <person name="Donnadieu C."/>
            <person name="Faraut T."/>
            <person name="Fievet G."/>
            <person name="Helmstetter N."/>
            <person name="King M."/>
            <person name="Knapp S.J."/>
            <person name="Lai Z."/>
            <person name="Le Paslier M.C."/>
            <person name="Lippi Y."/>
            <person name="Lorenzon L."/>
            <person name="Mandel J.R."/>
            <person name="Marage G."/>
            <person name="Marchand G."/>
            <person name="Marquand E."/>
            <person name="Bret-Mestries E."/>
            <person name="Morien E."/>
            <person name="Nambeesan S."/>
            <person name="Nguyen T."/>
            <person name="Pegot-Espagnet P."/>
            <person name="Pouilly N."/>
            <person name="Raftis F."/>
            <person name="Sallet E."/>
            <person name="Schiex T."/>
            <person name="Thomas J."/>
            <person name="Vandecasteele C."/>
            <person name="Vares D."/>
            <person name="Vear F."/>
            <person name="Vautrin S."/>
            <person name="Crespi M."/>
            <person name="Mangin B."/>
            <person name="Burke J.M."/>
            <person name="Salse J."/>
            <person name="Munos S."/>
            <person name="Vincourt P."/>
            <person name="Rieseberg L.H."/>
            <person name="Langlade N.B."/>
        </authorList>
    </citation>
    <scope>NUCLEOTIDE SEQUENCE [LARGE SCALE GENOMIC DNA]</scope>
    <source>
        <strain evidence="3">cv. SF193</strain>
    </source>
</reference>
<feature type="signal peptide" evidence="1">
    <location>
        <begin position="1"/>
        <end position="25"/>
    </location>
</feature>
<proteinExistence type="predicted"/>
<dbReference type="AlphaFoldDB" id="A0A251SVD4"/>
<name>A0A251SVD4_HELAN</name>
<keyword evidence="3" id="KW-1185">Reference proteome</keyword>
<organism evidence="2 3">
    <name type="scientific">Helianthus annuus</name>
    <name type="common">Common sunflower</name>
    <dbReference type="NCBI Taxonomy" id="4232"/>
    <lineage>
        <taxon>Eukaryota</taxon>
        <taxon>Viridiplantae</taxon>
        <taxon>Streptophyta</taxon>
        <taxon>Embryophyta</taxon>
        <taxon>Tracheophyta</taxon>
        <taxon>Spermatophyta</taxon>
        <taxon>Magnoliopsida</taxon>
        <taxon>eudicotyledons</taxon>
        <taxon>Gunneridae</taxon>
        <taxon>Pentapetalae</taxon>
        <taxon>asterids</taxon>
        <taxon>campanulids</taxon>
        <taxon>Asterales</taxon>
        <taxon>Asteraceae</taxon>
        <taxon>Asteroideae</taxon>
        <taxon>Heliantheae alliance</taxon>
        <taxon>Heliantheae</taxon>
        <taxon>Helianthus</taxon>
    </lineage>
</organism>
<evidence type="ECO:0000256" key="1">
    <source>
        <dbReference type="SAM" id="SignalP"/>
    </source>
</evidence>
<feature type="chain" id="PRO_5012965037" evidence="1">
    <location>
        <begin position="26"/>
        <end position="51"/>
    </location>
</feature>
<sequence>MHFSCRVGWCLLVWLYDFPCPFMDTSIPYPSHLFIYHLFPISTLANLSPSL</sequence>